<feature type="compositionally biased region" description="Polar residues" evidence="1">
    <location>
        <begin position="76"/>
        <end position="85"/>
    </location>
</feature>
<keyword evidence="3" id="KW-0732">Signal</keyword>
<feature type="transmembrane region" description="Helical" evidence="2">
    <location>
        <begin position="724"/>
        <end position="747"/>
    </location>
</feature>
<evidence type="ECO:0000256" key="1">
    <source>
        <dbReference type="SAM" id="MobiDB-lite"/>
    </source>
</evidence>
<dbReference type="Proteomes" id="UP001286313">
    <property type="component" value="Unassembled WGS sequence"/>
</dbReference>
<keyword evidence="2" id="KW-1133">Transmembrane helix</keyword>
<protein>
    <submittedName>
        <fullName evidence="6">Uncharacterized protein</fullName>
    </submittedName>
</protein>
<comment type="caution">
    <text evidence="6">The sequence shown here is derived from an EMBL/GenBank/DDBJ whole genome shotgun (WGS) entry which is preliminary data.</text>
</comment>
<sequence length="759" mass="84696">MGVSHVVCALVCVGVTVLASSPPPPPPLTPTTPTPITTASTHNHHHHQPTVTHTTHVANPPLPTRQPNNPLRAASGVQTTPSTQHRGLPRDEWNNNNNNKKTVTPATPNDPTSSLRGTQPHRPPIPLTTPTTTTTTPTPPTTTTTTTSTTTTTATTTTTTTSLPIPTLPSRYEITIEVVDGNNESFTVRERQRDGWAKHELFSHALNVSCIFNTLTSEGYLVEGVKCSRYSTLPQRCFCTNRFCRPYVPLSSLLHHLRGHDTKFSQEIVSNEGDVVVAVWHSNDHDMVLEAVYTRTGVGHLSPLSFTLKGSGRVFVLPRGPVKLQYRVRSWGLDPPPTSELVATPPGVYCPTPERKFLPRLANQFSLTMETVIENLGTIAYESQHYESEEKLVSFRYLPHLHAEGMFLLKLPGLSDLTTETYRVIHDFKTGIQYQINEKTKNCSIQGIPVSALDAVAEAQHIRLRHASELIFINPNVFIYKGTRVVRGILCDVWAAERGVKKGQYYTVEVYFSHENWTVEVEVFNKARQVPIAITSYVADADNPNQWSSVVHTFFYQYRDGHPSWQQFDISPCLNRINRLFLLLTLEVSYTELVHYNLEAAKNSIRRAVAGIAGVSPLRITDLFLSSRQSTDEVDVWFVLLEKPDVTGPVLTPRPQLMMADAYKLLHDITQKHNVSVKLELSPKKKLFVTIKCGSLETTTEALHPNKRHQSLRYLQAGYTAGSMAGLGFSMAILGTCVGIFVGFLLWRRHSKFPYHVAN</sequence>
<feature type="chain" id="PRO_5042137455" evidence="3">
    <location>
        <begin position="20"/>
        <end position="759"/>
    </location>
</feature>
<name>A0AAE1ETW7_PETCI</name>
<evidence type="ECO:0000259" key="4">
    <source>
        <dbReference type="Pfam" id="PF25898"/>
    </source>
</evidence>
<dbReference type="EMBL" id="JAWQEG010004530">
    <property type="protein sequence ID" value="KAK3861213.1"/>
    <property type="molecule type" value="Genomic_DNA"/>
</dbReference>
<reference evidence="6" key="1">
    <citation type="submission" date="2023-10" db="EMBL/GenBank/DDBJ databases">
        <title>Genome assemblies of two species of porcelain crab, Petrolisthes cinctipes and Petrolisthes manimaculis (Anomura: Porcellanidae).</title>
        <authorList>
            <person name="Angst P."/>
        </authorList>
    </citation>
    <scope>NUCLEOTIDE SEQUENCE</scope>
    <source>
        <strain evidence="6">PB745_01</strain>
        <tissue evidence="6">Gill</tissue>
    </source>
</reference>
<feature type="compositionally biased region" description="Pro residues" evidence="1">
    <location>
        <begin position="21"/>
        <end position="33"/>
    </location>
</feature>
<feature type="domain" description="DUF7959" evidence="5">
    <location>
        <begin position="585"/>
        <end position="699"/>
    </location>
</feature>
<evidence type="ECO:0000259" key="5">
    <source>
        <dbReference type="Pfam" id="PF25899"/>
    </source>
</evidence>
<evidence type="ECO:0000313" key="7">
    <source>
        <dbReference type="Proteomes" id="UP001286313"/>
    </source>
</evidence>
<accession>A0AAE1ETW7</accession>
<feature type="compositionally biased region" description="Polar residues" evidence="1">
    <location>
        <begin position="100"/>
        <end position="117"/>
    </location>
</feature>
<feature type="signal peptide" evidence="3">
    <location>
        <begin position="1"/>
        <end position="19"/>
    </location>
</feature>
<organism evidence="6 7">
    <name type="scientific">Petrolisthes cinctipes</name>
    <name type="common">Flat porcelain crab</name>
    <dbReference type="NCBI Taxonomy" id="88211"/>
    <lineage>
        <taxon>Eukaryota</taxon>
        <taxon>Metazoa</taxon>
        <taxon>Ecdysozoa</taxon>
        <taxon>Arthropoda</taxon>
        <taxon>Crustacea</taxon>
        <taxon>Multicrustacea</taxon>
        <taxon>Malacostraca</taxon>
        <taxon>Eumalacostraca</taxon>
        <taxon>Eucarida</taxon>
        <taxon>Decapoda</taxon>
        <taxon>Pleocyemata</taxon>
        <taxon>Anomura</taxon>
        <taxon>Galatheoidea</taxon>
        <taxon>Porcellanidae</taxon>
        <taxon>Petrolisthes</taxon>
    </lineage>
</organism>
<dbReference type="Pfam" id="PF25899">
    <property type="entry name" value="DUF7959"/>
    <property type="match status" value="1"/>
</dbReference>
<proteinExistence type="predicted"/>
<gene>
    <name evidence="6" type="ORF">Pcinc_032788</name>
</gene>
<dbReference type="PANTHER" id="PTHR36902:SF1">
    <property type="entry name" value="ENRICHED IN SURFACE-LABELED PROTEOME PROTEIN 9"/>
    <property type="match status" value="1"/>
</dbReference>
<evidence type="ECO:0000256" key="2">
    <source>
        <dbReference type="SAM" id="Phobius"/>
    </source>
</evidence>
<feature type="region of interest" description="Disordered" evidence="1">
    <location>
        <begin position="18"/>
        <end position="166"/>
    </location>
</feature>
<dbReference type="PANTHER" id="PTHR36902">
    <property type="entry name" value="ENRICHED IN SURFACE-LABELED PROTEOME PROTEIN 9"/>
    <property type="match status" value="1"/>
</dbReference>
<evidence type="ECO:0000313" key="6">
    <source>
        <dbReference type="EMBL" id="KAK3861213.1"/>
    </source>
</evidence>
<dbReference type="InterPro" id="IPR058265">
    <property type="entry name" value="DUF7959"/>
</dbReference>
<dbReference type="InterPro" id="IPR058831">
    <property type="entry name" value="LolA-like_dom_2nd"/>
</dbReference>
<keyword evidence="7" id="KW-1185">Reference proteome</keyword>
<dbReference type="Pfam" id="PF25898">
    <property type="entry name" value="LolA_2nd_metazoa"/>
    <property type="match status" value="1"/>
</dbReference>
<feature type="domain" description="LolA-like" evidence="4">
    <location>
        <begin position="345"/>
        <end position="574"/>
    </location>
</feature>
<dbReference type="AlphaFoldDB" id="A0AAE1ETW7"/>
<keyword evidence="2" id="KW-0812">Transmembrane</keyword>
<evidence type="ECO:0000256" key="3">
    <source>
        <dbReference type="SAM" id="SignalP"/>
    </source>
</evidence>
<keyword evidence="2" id="KW-0472">Membrane</keyword>
<feature type="compositionally biased region" description="Low complexity" evidence="1">
    <location>
        <begin position="128"/>
        <end position="166"/>
    </location>
</feature>